<dbReference type="RefSeq" id="WP_171199248.1">
    <property type="nucleotide sequence ID" value="NZ_JABEND010000003.1"/>
</dbReference>
<evidence type="ECO:0000256" key="3">
    <source>
        <dbReference type="SAM" id="MobiDB-lite"/>
    </source>
</evidence>
<name>A0A849A926_9ACTN</name>
<evidence type="ECO:0000313" key="5">
    <source>
        <dbReference type="Proteomes" id="UP000562984"/>
    </source>
</evidence>
<evidence type="ECO:0000256" key="1">
    <source>
        <dbReference type="ARBA" id="ARBA00009981"/>
    </source>
</evidence>
<dbReference type="NCBIfam" id="TIGR01552">
    <property type="entry name" value="phd_fam"/>
    <property type="match status" value="1"/>
</dbReference>
<evidence type="ECO:0000256" key="2">
    <source>
        <dbReference type="RuleBase" id="RU362080"/>
    </source>
</evidence>
<dbReference type="Proteomes" id="UP000562984">
    <property type="component" value="Unassembled WGS sequence"/>
</dbReference>
<proteinExistence type="inferred from homology"/>
<dbReference type="SUPFAM" id="SSF143120">
    <property type="entry name" value="YefM-like"/>
    <property type="match status" value="1"/>
</dbReference>
<evidence type="ECO:0000313" key="4">
    <source>
        <dbReference type="EMBL" id="NNG35581.1"/>
    </source>
</evidence>
<dbReference type="EMBL" id="JABEND010000003">
    <property type="protein sequence ID" value="NNG35581.1"/>
    <property type="molecule type" value="Genomic_DNA"/>
</dbReference>
<dbReference type="Gene3D" id="3.40.1620.10">
    <property type="entry name" value="YefM-like domain"/>
    <property type="match status" value="1"/>
</dbReference>
<dbReference type="AlphaFoldDB" id="A0A849A926"/>
<reference evidence="4 5" key="1">
    <citation type="submission" date="2020-05" db="EMBL/GenBank/DDBJ databases">
        <title>Nakamurella sp. DB0629 isolated from air conditioner.</title>
        <authorList>
            <person name="Kim D.H."/>
            <person name="Kim D.-U."/>
        </authorList>
    </citation>
    <scope>NUCLEOTIDE SEQUENCE [LARGE SCALE GENOMIC DNA]</scope>
    <source>
        <strain evidence="4 5">DB0629</strain>
    </source>
</reference>
<dbReference type="Pfam" id="PF02604">
    <property type="entry name" value="PhdYeFM_antitox"/>
    <property type="match status" value="1"/>
</dbReference>
<sequence>METISASTARQTLPAQLDRVQAGAEVAITRHGRVVAVLVHPQTLARRRAPEAYDSADAIGARLAAASAEPLKPPALSSARADDLVRSVRNGRTR</sequence>
<comment type="function">
    <text evidence="2">Antitoxin component of a type II toxin-antitoxin (TA) system.</text>
</comment>
<comment type="similarity">
    <text evidence="1 2">Belongs to the phD/YefM antitoxin family.</text>
</comment>
<gene>
    <name evidence="4" type="ORF">HKD39_07615</name>
</gene>
<protein>
    <recommendedName>
        <fullName evidence="2">Antitoxin</fullName>
    </recommendedName>
</protein>
<comment type="caution">
    <text evidence="4">The sequence shown here is derived from an EMBL/GenBank/DDBJ whole genome shotgun (WGS) entry which is preliminary data.</text>
</comment>
<dbReference type="InterPro" id="IPR006442">
    <property type="entry name" value="Antitoxin_Phd/YefM"/>
</dbReference>
<dbReference type="InterPro" id="IPR036165">
    <property type="entry name" value="YefM-like_sf"/>
</dbReference>
<accession>A0A849A926</accession>
<feature type="region of interest" description="Disordered" evidence="3">
    <location>
        <begin position="69"/>
        <end position="94"/>
    </location>
</feature>
<organism evidence="4 5">
    <name type="scientific">Nakamurella aerolata</name>
    <dbReference type="NCBI Taxonomy" id="1656892"/>
    <lineage>
        <taxon>Bacteria</taxon>
        <taxon>Bacillati</taxon>
        <taxon>Actinomycetota</taxon>
        <taxon>Actinomycetes</taxon>
        <taxon>Nakamurellales</taxon>
        <taxon>Nakamurellaceae</taxon>
        <taxon>Nakamurella</taxon>
    </lineage>
</organism>
<keyword evidence="5" id="KW-1185">Reference proteome</keyword>